<evidence type="ECO:0000313" key="2">
    <source>
        <dbReference type="Proteomes" id="UP000530268"/>
    </source>
</evidence>
<accession>A0A7W6ECG5</accession>
<comment type="caution">
    <text evidence="1">The sequence shown here is derived from an EMBL/GenBank/DDBJ whole genome shotgun (WGS) entry which is preliminary data.</text>
</comment>
<organism evidence="1 2">
    <name type="scientific">Sulfitobacter undariae</name>
    <dbReference type="NCBI Taxonomy" id="1563671"/>
    <lineage>
        <taxon>Bacteria</taxon>
        <taxon>Pseudomonadati</taxon>
        <taxon>Pseudomonadota</taxon>
        <taxon>Alphaproteobacteria</taxon>
        <taxon>Rhodobacterales</taxon>
        <taxon>Roseobacteraceae</taxon>
        <taxon>Sulfitobacter</taxon>
    </lineage>
</organism>
<dbReference type="RefSeq" id="WP_184568311.1">
    <property type="nucleotide sequence ID" value="NZ_JACIEI010000026.1"/>
</dbReference>
<dbReference type="EMBL" id="JACIEI010000026">
    <property type="protein sequence ID" value="MBB3996075.1"/>
    <property type="molecule type" value="Genomic_DNA"/>
</dbReference>
<proteinExistence type="predicted"/>
<gene>
    <name evidence="1" type="ORF">GGR95_003741</name>
</gene>
<evidence type="ECO:0000313" key="1">
    <source>
        <dbReference type="EMBL" id="MBB3996075.1"/>
    </source>
</evidence>
<dbReference type="Proteomes" id="UP000530268">
    <property type="component" value="Unassembled WGS sequence"/>
</dbReference>
<dbReference type="AlphaFoldDB" id="A0A7W6ECG5"/>
<keyword evidence="2" id="KW-1185">Reference proteome</keyword>
<protein>
    <submittedName>
        <fullName evidence="1">Uncharacterized protein</fullName>
    </submittedName>
</protein>
<sequence length="218" mass="25272">MKYRNVYDDLAEDLIEMVGETFDVYLCNRLLSRSRELPTATKPDALLKDVCETLVRDNFGKLIAFRSLKHGACHMQHREVEIIAEALKPLCVRFWPTLNVMLEMERDCLFRPCDYVVVMGRAYLEEAASVTFTRYLNDMQRLKEIRSETYERNIPRIAQVYALNRVANVMPLYFHTGTDGRLKPGETIEAKKWAEVLSWRELTGIHTLADLLDHAGLT</sequence>
<name>A0A7W6ECG5_9RHOB</name>
<reference evidence="1 2" key="1">
    <citation type="submission" date="2020-08" db="EMBL/GenBank/DDBJ databases">
        <title>Genomic Encyclopedia of Type Strains, Phase IV (KMG-IV): sequencing the most valuable type-strain genomes for metagenomic binning, comparative biology and taxonomic classification.</title>
        <authorList>
            <person name="Goeker M."/>
        </authorList>
    </citation>
    <scope>NUCLEOTIDE SEQUENCE [LARGE SCALE GENOMIC DNA]</scope>
    <source>
        <strain evidence="1 2">DSM 102234</strain>
    </source>
</reference>